<dbReference type="Pfam" id="PF01381">
    <property type="entry name" value="HTH_3"/>
    <property type="match status" value="1"/>
</dbReference>
<keyword evidence="2 6" id="KW-0812">Transmembrane</keyword>
<dbReference type="CDD" id="cd00093">
    <property type="entry name" value="HTH_XRE"/>
    <property type="match status" value="1"/>
</dbReference>
<feature type="domain" description="HTH cro/C1-type" evidence="7">
    <location>
        <begin position="8"/>
        <end position="62"/>
    </location>
</feature>
<dbReference type="Proteomes" id="UP001302486">
    <property type="component" value="Chromosome"/>
</dbReference>
<dbReference type="InterPro" id="IPR010432">
    <property type="entry name" value="RDD"/>
</dbReference>
<reference evidence="9" key="1">
    <citation type="submission" date="2024-06" db="EMBL/GenBank/DDBJ databases">
        <title>Hwangdonia haimaensis gen. nov., sp. nov., a member of the family Flavobacteriaceae isolated from the haima cold seep.</title>
        <authorList>
            <person name="Li J."/>
        </authorList>
    </citation>
    <scope>NUCLEOTIDE SEQUENCE [LARGE SCALE GENOMIC DNA]</scope>
    <source>
        <strain evidence="9">SCSIO 19198</strain>
    </source>
</reference>
<evidence type="ECO:0000259" key="7">
    <source>
        <dbReference type="PROSITE" id="PS50943"/>
    </source>
</evidence>
<comment type="subcellular location">
    <subcellularLocation>
        <location evidence="1">Membrane</location>
        <topology evidence="1">Multi-pass membrane protein</topology>
    </subcellularLocation>
</comment>
<name>A0AA97ENM8_9FLAO</name>
<feature type="transmembrane region" description="Helical" evidence="6">
    <location>
        <begin position="89"/>
        <end position="107"/>
    </location>
</feature>
<dbReference type="InterPro" id="IPR001387">
    <property type="entry name" value="Cro/C1-type_HTH"/>
</dbReference>
<dbReference type="SUPFAM" id="SSF47413">
    <property type="entry name" value="lambda repressor-like DNA-binding domains"/>
    <property type="match status" value="1"/>
</dbReference>
<dbReference type="InterPro" id="IPR010982">
    <property type="entry name" value="Lambda_DNA-bd_dom_sf"/>
</dbReference>
<dbReference type="SMART" id="SM00530">
    <property type="entry name" value="HTH_XRE"/>
    <property type="match status" value="1"/>
</dbReference>
<evidence type="ECO:0000256" key="4">
    <source>
        <dbReference type="ARBA" id="ARBA00023125"/>
    </source>
</evidence>
<organism evidence="8 9">
    <name type="scientific">Hwangdonia lutea</name>
    <dbReference type="NCBI Taxonomy" id="3075823"/>
    <lineage>
        <taxon>Bacteria</taxon>
        <taxon>Pseudomonadati</taxon>
        <taxon>Bacteroidota</taxon>
        <taxon>Flavobacteriia</taxon>
        <taxon>Flavobacteriales</taxon>
        <taxon>Flavobacteriaceae</taxon>
        <taxon>Hwangdonia</taxon>
    </lineage>
</organism>
<accession>A0AA97ENM8</accession>
<dbReference type="PANTHER" id="PTHR46558:SF4">
    <property type="entry name" value="DNA-BIDING PHAGE PROTEIN"/>
    <property type="match status" value="1"/>
</dbReference>
<dbReference type="RefSeq" id="WP_316984402.1">
    <property type="nucleotide sequence ID" value="NZ_CP136521.1"/>
</dbReference>
<keyword evidence="3 6" id="KW-1133">Transmembrane helix</keyword>
<gene>
    <name evidence="8" type="ORF">RNZ46_05630</name>
</gene>
<dbReference type="PROSITE" id="PS50943">
    <property type="entry name" value="HTH_CROC1"/>
    <property type="match status" value="1"/>
</dbReference>
<evidence type="ECO:0000313" key="9">
    <source>
        <dbReference type="Proteomes" id="UP001302486"/>
    </source>
</evidence>
<feature type="transmembrane region" description="Helical" evidence="6">
    <location>
        <begin position="127"/>
        <end position="146"/>
    </location>
</feature>
<dbReference type="Gene3D" id="1.10.260.40">
    <property type="entry name" value="lambda repressor-like DNA-binding domains"/>
    <property type="match status" value="1"/>
</dbReference>
<evidence type="ECO:0000256" key="1">
    <source>
        <dbReference type="ARBA" id="ARBA00004141"/>
    </source>
</evidence>
<evidence type="ECO:0000256" key="6">
    <source>
        <dbReference type="SAM" id="Phobius"/>
    </source>
</evidence>
<proteinExistence type="predicted"/>
<dbReference type="GO" id="GO:0016020">
    <property type="term" value="C:membrane"/>
    <property type="evidence" value="ECO:0007669"/>
    <property type="project" value="UniProtKB-SubCell"/>
</dbReference>
<evidence type="ECO:0000313" key="8">
    <source>
        <dbReference type="EMBL" id="WOD44741.1"/>
    </source>
</evidence>
<evidence type="ECO:0000256" key="2">
    <source>
        <dbReference type="ARBA" id="ARBA00022692"/>
    </source>
</evidence>
<dbReference type="Pfam" id="PF06271">
    <property type="entry name" value="RDD"/>
    <property type="match status" value="1"/>
</dbReference>
<evidence type="ECO:0000256" key="5">
    <source>
        <dbReference type="ARBA" id="ARBA00023136"/>
    </source>
</evidence>
<dbReference type="KEGG" id="hws:RNZ46_05630"/>
<sequence>MSIIGNKISERRKAKGLTQEELAELSKVNLRTIQRIENDENEPRGKTLILICEVLDINVEDLLNIKNETNYTANNLIYGYTLATKGTRFLANLIETLIFSVIIFIPYTLYTLSSLEEFHNIDSNPIGIQFAAIFGLIVGAIFYPIFTGNLGHRIFGLKVISSETGKDFNKASGGAIRELLKGVFSFFIIPIIWILWDEKNQNLYDKLTKTVVVDKNSKV</sequence>
<dbReference type="EMBL" id="CP136521">
    <property type="protein sequence ID" value="WOD44741.1"/>
    <property type="molecule type" value="Genomic_DNA"/>
</dbReference>
<feature type="transmembrane region" description="Helical" evidence="6">
    <location>
        <begin position="179"/>
        <end position="196"/>
    </location>
</feature>
<keyword evidence="4" id="KW-0238">DNA-binding</keyword>
<dbReference type="AlphaFoldDB" id="A0AA97ENM8"/>
<keyword evidence="5 6" id="KW-0472">Membrane</keyword>
<dbReference type="PANTHER" id="PTHR46558">
    <property type="entry name" value="TRACRIPTIONAL REGULATORY PROTEIN-RELATED-RELATED"/>
    <property type="match status" value="1"/>
</dbReference>
<evidence type="ECO:0000256" key="3">
    <source>
        <dbReference type="ARBA" id="ARBA00022989"/>
    </source>
</evidence>
<protein>
    <submittedName>
        <fullName evidence="8">Helix-turn-helix domain-containing protein</fullName>
    </submittedName>
</protein>
<dbReference type="GO" id="GO:0003677">
    <property type="term" value="F:DNA binding"/>
    <property type="evidence" value="ECO:0007669"/>
    <property type="project" value="UniProtKB-KW"/>
</dbReference>
<keyword evidence="9" id="KW-1185">Reference proteome</keyword>